<gene>
    <name evidence="3" type="ORF">A4U43_C10F910</name>
</gene>
<dbReference type="InterPro" id="IPR032675">
    <property type="entry name" value="LRR_dom_sf"/>
</dbReference>
<feature type="compositionally biased region" description="Low complexity" evidence="1">
    <location>
        <begin position="38"/>
        <end position="47"/>
    </location>
</feature>
<reference evidence="4" key="1">
    <citation type="journal article" date="2017" name="Nat. Commun.">
        <title>The asparagus genome sheds light on the origin and evolution of a young Y chromosome.</title>
        <authorList>
            <person name="Harkess A."/>
            <person name="Zhou J."/>
            <person name="Xu C."/>
            <person name="Bowers J.E."/>
            <person name="Van der Hulst R."/>
            <person name="Ayyampalayam S."/>
            <person name="Mercati F."/>
            <person name="Riccardi P."/>
            <person name="McKain M.R."/>
            <person name="Kakrana A."/>
            <person name="Tang H."/>
            <person name="Ray J."/>
            <person name="Groenendijk J."/>
            <person name="Arikit S."/>
            <person name="Mathioni S.M."/>
            <person name="Nakano M."/>
            <person name="Shan H."/>
            <person name="Telgmann-Rauber A."/>
            <person name="Kanno A."/>
            <person name="Yue Z."/>
            <person name="Chen H."/>
            <person name="Li W."/>
            <person name="Chen Y."/>
            <person name="Xu X."/>
            <person name="Zhang Y."/>
            <person name="Luo S."/>
            <person name="Chen H."/>
            <person name="Gao J."/>
            <person name="Mao Z."/>
            <person name="Pires J.C."/>
            <person name="Luo M."/>
            <person name="Kudrna D."/>
            <person name="Wing R.A."/>
            <person name="Meyers B.C."/>
            <person name="Yi K."/>
            <person name="Kong H."/>
            <person name="Lavrijsen P."/>
            <person name="Sunseri F."/>
            <person name="Falavigna A."/>
            <person name="Ye Y."/>
            <person name="Leebens-Mack J.H."/>
            <person name="Chen G."/>
        </authorList>
    </citation>
    <scope>NUCLEOTIDE SEQUENCE [LARGE SCALE GENOMIC DNA]</scope>
    <source>
        <strain evidence="4">cv. DH0086</strain>
    </source>
</reference>
<dbReference type="SMART" id="SM00367">
    <property type="entry name" value="LRR_CC"/>
    <property type="match status" value="9"/>
</dbReference>
<name>A0A5P1DZM2_ASPOF</name>
<dbReference type="PANTHER" id="PTHR13318">
    <property type="entry name" value="PARTNER OF PAIRED, ISOFORM B-RELATED"/>
    <property type="match status" value="1"/>
</dbReference>
<dbReference type="Proteomes" id="UP000243459">
    <property type="component" value="Chromosome 10"/>
</dbReference>
<feature type="region of interest" description="Disordered" evidence="1">
    <location>
        <begin position="1"/>
        <end position="69"/>
    </location>
</feature>
<dbReference type="InterPro" id="IPR006553">
    <property type="entry name" value="Leu-rich_rpt_Cys-con_subtyp"/>
</dbReference>
<evidence type="ECO:0000256" key="1">
    <source>
        <dbReference type="SAM" id="MobiDB-lite"/>
    </source>
</evidence>
<evidence type="ECO:0000313" key="4">
    <source>
        <dbReference type="Proteomes" id="UP000243459"/>
    </source>
</evidence>
<feature type="region of interest" description="Disordered" evidence="1">
    <location>
        <begin position="88"/>
        <end position="108"/>
    </location>
</feature>
<dbReference type="Pfam" id="PF25372">
    <property type="entry name" value="DUF7885"/>
    <property type="match status" value="1"/>
</dbReference>
<dbReference type="InterPro" id="IPR057207">
    <property type="entry name" value="FBXL15_LRR"/>
</dbReference>
<dbReference type="GO" id="GO:0019005">
    <property type="term" value="C:SCF ubiquitin ligase complex"/>
    <property type="evidence" value="ECO:0007669"/>
    <property type="project" value="TreeGrafter"/>
</dbReference>
<feature type="compositionally biased region" description="Basic and acidic residues" evidence="1">
    <location>
        <begin position="8"/>
        <end position="22"/>
    </location>
</feature>
<proteinExistence type="predicted"/>
<feature type="domain" description="F-box/LRR-repeat protein 15-like leucin rich repeat" evidence="2">
    <location>
        <begin position="255"/>
        <end position="461"/>
    </location>
</feature>
<dbReference type="EMBL" id="CM007390">
    <property type="protein sequence ID" value="ONK55780.1"/>
    <property type="molecule type" value="Genomic_DNA"/>
</dbReference>
<keyword evidence="4" id="KW-1185">Reference proteome</keyword>
<evidence type="ECO:0000259" key="2">
    <source>
        <dbReference type="Pfam" id="PF25372"/>
    </source>
</evidence>
<dbReference type="Gene3D" id="3.80.10.10">
    <property type="entry name" value="Ribonuclease Inhibitor"/>
    <property type="match status" value="2"/>
</dbReference>
<dbReference type="AlphaFoldDB" id="A0A5P1DZM2"/>
<protein>
    <recommendedName>
        <fullName evidence="2">F-box/LRR-repeat protein 15-like leucin rich repeat domain-containing protein</fullName>
    </recommendedName>
</protein>
<dbReference type="PANTHER" id="PTHR13318:SF75">
    <property type="entry name" value="COI1 F-BOX DOMAIN-CONTAINING PROTEIN"/>
    <property type="match status" value="1"/>
</dbReference>
<feature type="compositionally biased region" description="Low complexity" evidence="1">
    <location>
        <begin position="58"/>
        <end position="69"/>
    </location>
</feature>
<evidence type="ECO:0000313" key="3">
    <source>
        <dbReference type="EMBL" id="ONK55780.1"/>
    </source>
</evidence>
<dbReference type="InterPro" id="IPR001611">
    <property type="entry name" value="Leu-rich_rpt"/>
</dbReference>
<dbReference type="GO" id="GO:0031146">
    <property type="term" value="P:SCF-dependent proteasomal ubiquitin-dependent protein catabolic process"/>
    <property type="evidence" value="ECO:0007669"/>
    <property type="project" value="TreeGrafter"/>
</dbReference>
<feature type="compositionally biased region" description="Pro residues" evidence="1">
    <location>
        <begin position="90"/>
        <end position="107"/>
    </location>
</feature>
<dbReference type="Pfam" id="PF13516">
    <property type="entry name" value="LRR_6"/>
    <property type="match status" value="1"/>
</dbReference>
<dbReference type="SUPFAM" id="SSF52047">
    <property type="entry name" value="RNI-like"/>
    <property type="match status" value="1"/>
</dbReference>
<sequence length="494" mass="52965">MARGGGGGRERINEALSDRRAPADPVEAGAEDEKRRSASSASGALRLQTLERRRLHARPAGDAAPAARRPLPSILHLDLSSPLRSFYPASPTPISPSSPPDSPPSPPSTCTTVKVAIWLYSVSINSLLQRIFEEILGNDTQLDPNSLIFKRTQIRTPGHSIRSDLFPPLKLGYPQDSSNIYNAIFFFFGVISGVTDAGLVALGRGLPFLQSLLDVSCCRKITDKGVKAIALGCNDLRKLELSGCRLITNELFRALSDNCCHLEELGLSGCTNVTDSGLSDLVEGCRYIRSLDVSKCSKVGDDGVLRIAGACSASLQALKLLDCYGVGDRSIISLADSCRNLETLVFGGCRDVSDEPLKSLVLALGCSLRSLRMDWCLNVSDSSLLCVLSNCRNLVALDISCCGKVTDSAFDGLAMGGFDSGLKVLKVSNVPRITVLGIGTILQCCKVLEYLDLRSLPHVTEIGCQQAGLSFPSCCRVNFTGSLMESHPTADLYF</sequence>
<dbReference type="OMA" id="CINIRKV"/>
<accession>A0A5P1DZM2</accession>
<organism evidence="3 4">
    <name type="scientific">Asparagus officinalis</name>
    <name type="common">Garden asparagus</name>
    <dbReference type="NCBI Taxonomy" id="4686"/>
    <lineage>
        <taxon>Eukaryota</taxon>
        <taxon>Viridiplantae</taxon>
        <taxon>Streptophyta</taxon>
        <taxon>Embryophyta</taxon>
        <taxon>Tracheophyta</taxon>
        <taxon>Spermatophyta</taxon>
        <taxon>Magnoliopsida</taxon>
        <taxon>Liliopsida</taxon>
        <taxon>Asparagales</taxon>
        <taxon>Asparagaceae</taxon>
        <taxon>Asparagoideae</taxon>
        <taxon>Asparagus</taxon>
    </lineage>
</organism>
<dbReference type="Gramene" id="ONK55780">
    <property type="protein sequence ID" value="ONK55780"/>
    <property type="gene ID" value="A4U43_C10F910"/>
</dbReference>